<dbReference type="RefSeq" id="WP_008217773.1">
    <property type="nucleotide sequence ID" value="NZ_BAFK01000001.1"/>
</dbReference>
<proteinExistence type="predicted"/>
<dbReference type="EMBL" id="BAFK01000001">
    <property type="protein sequence ID" value="GAB57214.1"/>
    <property type="molecule type" value="Genomic_DNA"/>
</dbReference>
<protein>
    <submittedName>
        <fullName evidence="1">Uncharacterized protein</fullName>
    </submittedName>
</protein>
<comment type="caution">
    <text evidence="1">The sequence shown here is derived from an EMBL/GenBank/DDBJ whole genome shotgun (WGS) entry which is preliminary data.</text>
</comment>
<dbReference type="AlphaFoldDB" id="I1DT36"/>
<gene>
    <name evidence="1" type="ORF">RNAN_0177</name>
</gene>
<sequence length="40" mass="4476">MLIPSFWLLLAYLSPVLSIVPVMLAWQLLAPLATRLTGEH</sequence>
<reference evidence="1 2" key="1">
    <citation type="journal article" date="2012" name="J. Bacteriol.">
        <title>Genome Sequence of the Protease-Producing Bacterium Rheinheimera nanhaiensis E407-8T, Isolated from Deep-Sea Sediment of the South China Sea.</title>
        <authorList>
            <person name="Zhang X.-Y."/>
            <person name="Zhang Y.-J."/>
            <person name="Qin Q.-L."/>
            <person name="Xie B.-B."/>
            <person name="Chen X.-L."/>
            <person name="Zhou B.-C."/>
            <person name="Zhang Y.-Z."/>
        </authorList>
    </citation>
    <scope>NUCLEOTIDE SEQUENCE [LARGE SCALE GENOMIC DNA]</scope>
    <source>
        <strain evidence="1 2">E407-8</strain>
    </source>
</reference>
<evidence type="ECO:0000313" key="2">
    <source>
        <dbReference type="Proteomes" id="UP000004374"/>
    </source>
</evidence>
<dbReference type="STRING" id="562729.RNAN_0177"/>
<dbReference type="Proteomes" id="UP000004374">
    <property type="component" value="Unassembled WGS sequence"/>
</dbReference>
<accession>I1DT36</accession>
<organism evidence="1 2">
    <name type="scientific">Rheinheimera nanhaiensis E407-8</name>
    <dbReference type="NCBI Taxonomy" id="562729"/>
    <lineage>
        <taxon>Bacteria</taxon>
        <taxon>Pseudomonadati</taxon>
        <taxon>Pseudomonadota</taxon>
        <taxon>Gammaproteobacteria</taxon>
        <taxon>Chromatiales</taxon>
        <taxon>Chromatiaceae</taxon>
        <taxon>Rheinheimera</taxon>
    </lineage>
</organism>
<name>I1DT36_9GAMM</name>
<evidence type="ECO:0000313" key="1">
    <source>
        <dbReference type="EMBL" id="GAB57214.1"/>
    </source>
</evidence>
<keyword evidence="2" id="KW-1185">Reference proteome</keyword>